<dbReference type="SUPFAM" id="SSF52172">
    <property type="entry name" value="CheY-like"/>
    <property type="match status" value="1"/>
</dbReference>
<accession>A0A6M5YQ97</accession>
<dbReference type="EMBL" id="CP053452">
    <property type="protein sequence ID" value="QJW95674.1"/>
    <property type="molecule type" value="Genomic_DNA"/>
</dbReference>
<name>A0A6M5YQ97_9BACT</name>
<proteinExistence type="predicted"/>
<evidence type="ECO:0000313" key="4">
    <source>
        <dbReference type="EMBL" id="QJW95674.1"/>
    </source>
</evidence>
<dbReference type="RefSeq" id="WP_171471416.1">
    <property type="nucleotide sequence ID" value="NZ_CP053452.2"/>
</dbReference>
<dbReference type="GO" id="GO:0000160">
    <property type="term" value="P:phosphorelay signal transduction system"/>
    <property type="evidence" value="ECO:0007669"/>
    <property type="project" value="InterPro"/>
</dbReference>
<protein>
    <submittedName>
        <fullName evidence="4">Response regulator of zinc sigma-54-dependent two-component system</fullName>
    </submittedName>
</protein>
<dbReference type="SMART" id="SM00448">
    <property type="entry name" value="REC"/>
    <property type="match status" value="1"/>
</dbReference>
<reference evidence="5" key="1">
    <citation type="submission" date="2020-05" db="EMBL/GenBank/DDBJ databases">
        <title>Frigoriglobus tundricola gen. nov., sp. nov., a psychrotolerant cellulolytic planctomycete of the family Gemmataceae with two divergent copies of 16S rRNA gene.</title>
        <authorList>
            <person name="Kulichevskaya I.S."/>
            <person name="Ivanova A.A."/>
            <person name="Naumoff D.G."/>
            <person name="Beletsky A.V."/>
            <person name="Rijpstra W.I.C."/>
            <person name="Sinninghe Damste J.S."/>
            <person name="Mardanov A.V."/>
            <person name="Ravin N.V."/>
            <person name="Dedysh S.N."/>
        </authorList>
    </citation>
    <scope>NUCLEOTIDE SEQUENCE [LARGE SCALE GENOMIC DNA]</scope>
    <source>
        <strain evidence="5">PL17</strain>
    </source>
</reference>
<dbReference type="Proteomes" id="UP000503447">
    <property type="component" value="Chromosome"/>
</dbReference>
<evidence type="ECO:0000256" key="2">
    <source>
        <dbReference type="PROSITE-ProRule" id="PRU00169"/>
    </source>
</evidence>
<dbReference type="Pfam" id="PF00072">
    <property type="entry name" value="Response_reg"/>
    <property type="match status" value="1"/>
</dbReference>
<organism evidence="4 5">
    <name type="scientific">Frigoriglobus tundricola</name>
    <dbReference type="NCBI Taxonomy" id="2774151"/>
    <lineage>
        <taxon>Bacteria</taxon>
        <taxon>Pseudomonadati</taxon>
        <taxon>Planctomycetota</taxon>
        <taxon>Planctomycetia</taxon>
        <taxon>Gemmatales</taxon>
        <taxon>Gemmataceae</taxon>
        <taxon>Frigoriglobus</taxon>
    </lineage>
</organism>
<keyword evidence="1 2" id="KW-0597">Phosphoprotein</keyword>
<dbReference type="InterPro" id="IPR050595">
    <property type="entry name" value="Bact_response_regulator"/>
</dbReference>
<dbReference type="PROSITE" id="PS50110">
    <property type="entry name" value="RESPONSE_REGULATORY"/>
    <property type="match status" value="1"/>
</dbReference>
<dbReference type="PANTHER" id="PTHR44591:SF3">
    <property type="entry name" value="RESPONSE REGULATORY DOMAIN-CONTAINING PROTEIN"/>
    <property type="match status" value="1"/>
</dbReference>
<feature type="domain" description="Response regulatory" evidence="3">
    <location>
        <begin position="14"/>
        <end position="130"/>
    </location>
</feature>
<dbReference type="InterPro" id="IPR011006">
    <property type="entry name" value="CheY-like_superfamily"/>
</dbReference>
<evidence type="ECO:0000256" key="1">
    <source>
        <dbReference type="ARBA" id="ARBA00022553"/>
    </source>
</evidence>
<keyword evidence="5" id="KW-1185">Reference proteome</keyword>
<dbReference type="InterPro" id="IPR001789">
    <property type="entry name" value="Sig_transdc_resp-reg_receiver"/>
</dbReference>
<sequence>MIAEQALAPSAARRVLVVEDLADSRQTLKDLLQVGVEQAEVDAAEDGVRALEMLSERPYSLVLTDLRMPKASGMRLLREIRERQLPCAVVIVTGHGGVREAVEAMRLGAYDFLTKPVDPQQLVHLVDRVLRERTAPIPPA</sequence>
<dbReference type="Gene3D" id="3.40.50.2300">
    <property type="match status" value="1"/>
</dbReference>
<dbReference type="KEGG" id="ftj:FTUN_3228"/>
<evidence type="ECO:0000259" key="3">
    <source>
        <dbReference type="PROSITE" id="PS50110"/>
    </source>
</evidence>
<evidence type="ECO:0000313" key="5">
    <source>
        <dbReference type="Proteomes" id="UP000503447"/>
    </source>
</evidence>
<feature type="modified residue" description="4-aspartylphosphate" evidence="2">
    <location>
        <position position="65"/>
    </location>
</feature>
<gene>
    <name evidence="4" type="ORF">FTUN_3228</name>
</gene>
<dbReference type="PANTHER" id="PTHR44591">
    <property type="entry name" value="STRESS RESPONSE REGULATOR PROTEIN 1"/>
    <property type="match status" value="1"/>
</dbReference>
<dbReference type="AlphaFoldDB" id="A0A6M5YQ97"/>